<keyword evidence="9" id="KW-1185">Reference proteome</keyword>
<evidence type="ECO:0000256" key="5">
    <source>
        <dbReference type="ARBA" id="ARBA00023163"/>
    </source>
</evidence>
<keyword evidence="2" id="KW-0479">Metal-binding</keyword>
<evidence type="ECO:0000313" key="8">
    <source>
        <dbReference type="EMBL" id="OQE27041.1"/>
    </source>
</evidence>
<comment type="subcellular location">
    <subcellularLocation>
        <location evidence="1">Nucleus</location>
    </subcellularLocation>
</comment>
<gene>
    <name evidence="8" type="ORF">PENFLA_c006G08354</name>
</gene>
<dbReference type="GO" id="GO:0008270">
    <property type="term" value="F:zinc ion binding"/>
    <property type="evidence" value="ECO:0007669"/>
    <property type="project" value="InterPro"/>
</dbReference>
<dbReference type="OrthoDB" id="3990906at2759"/>
<comment type="caution">
    <text evidence="8">The sequence shown here is derived from an EMBL/GenBank/DDBJ whole genome shotgun (WGS) entry which is preliminary data.</text>
</comment>
<dbReference type="CDD" id="cd00067">
    <property type="entry name" value="GAL4"/>
    <property type="match status" value="1"/>
</dbReference>
<dbReference type="PANTHER" id="PTHR47540:SF6">
    <property type="entry name" value="ZN(II)2CYS6 TRANSCRIPTION FACTOR (EUROFUNG)"/>
    <property type="match status" value="1"/>
</dbReference>
<dbReference type="InterPro" id="IPR007219">
    <property type="entry name" value="XnlR_reg_dom"/>
</dbReference>
<sequence>MKSSSRIPTSDPAIRKQKKKSIACRRCHSHKIKCSGGQPCLKCRQAGCPAECHYVNRDRQIKVHESYLEELAAENQRLRGQLSQSPSFLTPKEYQVHDEDVPEPDADTHVRNPMLGERAWFLPYDPSLPPIHVCEAACTAFATRLRKVLTKSETTSHMPRTQYTPEATLMKIRNPAMQWPSLAQARLLIQIVFNQVTRVYHLVLRKSTIDQLEQAYREGNFDDPVLSCKFFALFALGEVYSARSTPSLECNVPGVAYYVNAMTMIPILPERPSFAHIESLLLLSLYSFFLNRRHSAFLLVGSAMRLGLTVGLNHNIPESKCPDPVHRQHRTRLWWAIYVFDRMYGSKVGWPIQIADADIYVDMPSNVPGDIHNDHTPDTEFLIASIELAKITGQVIDRVYSRKVFPESFLQREQKLLISLKEWSCALPPQLRLSRDGPVPMNVISLHLQFNQCIMLASRPVLLHALIQATSPESIAEDSSQTNIRQTLKTLSDACIHAARHTHSLIVEEWTNGSVPIFGYFYAHYLFSSALIMVISSLVYPENSNDYALFEAAFEILRAISSHGNLAATEFYDNLECVKQCLNGRRGSEGGNLQNESSRVVESSADSLAVVAPNQLGLFGNTAASGMNESSAPTNPTNDMAFLGESMEEFLAQPDADFDMLDPSLTDSVYSWSNLSLWTA</sequence>
<evidence type="ECO:0000313" key="9">
    <source>
        <dbReference type="Proteomes" id="UP000191342"/>
    </source>
</evidence>
<dbReference type="PANTHER" id="PTHR47540">
    <property type="entry name" value="THIAMINE REPRESSIBLE GENES REGULATORY PROTEIN THI5"/>
    <property type="match status" value="1"/>
</dbReference>
<dbReference type="AlphaFoldDB" id="A0A1V6TL98"/>
<dbReference type="GO" id="GO:0045944">
    <property type="term" value="P:positive regulation of transcription by RNA polymerase II"/>
    <property type="evidence" value="ECO:0007669"/>
    <property type="project" value="TreeGrafter"/>
</dbReference>
<evidence type="ECO:0000256" key="2">
    <source>
        <dbReference type="ARBA" id="ARBA00022723"/>
    </source>
</evidence>
<dbReference type="GO" id="GO:0043565">
    <property type="term" value="F:sequence-specific DNA binding"/>
    <property type="evidence" value="ECO:0007669"/>
    <property type="project" value="TreeGrafter"/>
</dbReference>
<keyword evidence="5" id="KW-0804">Transcription</keyword>
<dbReference type="InterPro" id="IPR001138">
    <property type="entry name" value="Zn2Cys6_DnaBD"/>
</dbReference>
<dbReference type="Proteomes" id="UP000191342">
    <property type="component" value="Unassembled WGS sequence"/>
</dbReference>
<dbReference type="EMBL" id="MLQL01000006">
    <property type="protein sequence ID" value="OQE27041.1"/>
    <property type="molecule type" value="Genomic_DNA"/>
</dbReference>
<keyword evidence="4" id="KW-0238">DNA-binding</keyword>
<proteinExistence type="predicted"/>
<dbReference type="Pfam" id="PF04082">
    <property type="entry name" value="Fungal_trans"/>
    <property type="match status" value="1"/>
</dbReference>
<dbReference type="Pfam" id="PF00172">
    <property type="entry name" value="Zn_clus"/>
    <property type="match status" value="1"/>
</dbReference>
<keyword evidence="6" id="KW-0539">Nucleus</keyword>
<evidence type="ECO:0000256" key="1">
    <source>
        <dbReference type="ARBA" id="ARBA00004123"/>
    </source>
</evidence>
<dbReference type="SMART" id="SM00906">
    <property type="entry name" value="Fungal_trans"/>
    <property type="match status" value="1"/>
</dbReference>
<dbReference type="Gene3D" id="4.10.240.10">
    <property type="entry name" value="Zn(2)-C6 fungal-type DNA-binding domain"/>
    <property type="match status" value="1"/>
</dbReference>
<feature type="domain" description="Zn(2)-C6 fungal-type" evidence="7">
    <location>
        <begin position="23"/>
        <end position="54"/>
    </location>
</feature>
<evidence type="ECO:0000256" key="4">
    <source>
        <dbReference type="ARBA" id="ARBA00023125"/>
    </source>
</evidence>
<keyword evidence="3" id="KW-0805">Transcription regulation</keyword>
<dbReference type="SUPFAM" id="SSF57701">
    <property type="entry name" value="Zn2/Cys6 DNA-binding domain"/>
    <property type="match status" value="1"/>
</dbReference>
<accession>A0A1V6TL98</accession>
<dbReference type="InterPro" id="IPR051711">
    <property type="entry name" value="Stress_Response_Reg"/>
</dbReference>
<organism evidence="8 9">
    <name type="scientific">Penicillium flavigenum</name>
    <dbReference type="NCBI Taxonomy" id="254877"/>
    <lineage>
        <taxon>Eukaryota</taxon>
        <taxon>Fungi</taxon>
        <taxon>Dikarya</taxon>
        <taxon>Ascomycota</taxon>
        <taxon>Pezizomycotina</taxon>
        <taxon>Eurotiomycetes</taxon>
        <taxon>Eurotiomycetidae</taxon>
        <taxon>Eurotiales</taxon>
        <taxon>Aspergillaceae</taxon>
        <taxon>Penicillium</taxon>
    </lineage>
</organism>
<dbReference type="GO" id="GO:0005634">
    <property type="term" value="C:nucleus"/>
    <property type="evidence" value="ECO:0007669"/>
    <property type="project" value="UniProtKB-SubCell"/>
</dbReference>
<dbReference type="GO" id="GO:0000981">
    <property type="term" value="F:DNA-binding transcription factor activity, RNA polymerase II-specific"/>
    <property type="evidence" value="ECO:0007669"/>
    <property type="project" value="InterPro"/>
</dbReference>
<dbReference type="InterPro" id="IPR036864">
    <property type="entry name" value="Zn2-C6_fun-type_DNA-bd_sf"/>
</dbReference>
<reference evidence="9" key="1">
    <citation type="journal article" date="2017" name="Nat. Microbiol.">
        <title>Global analysis of biosynthetic gene clusters reveals vast potential of secondary metabolite production in Penicillium species.</title>
        <authorList>
            <person name="Nielsen J.C."/>
            <person name="Grijseels S."/>
            <person name="Prigent S."/>
            <person name="Ji B."/>
            <person name="Dainat J."/>
            <person name="Nielsen K.F."/>
            <person name="Frisvad J.C."/>
            <person name="Workman M."/>
            <person name="Nielsen J."/>
        </authorList>
    </citation>
    <scope>NUCLEOTIDE SEQUENCE [LARGE SCALE GENOMIC DNA]</scope>
    <source>
        <strain evidence="9">IBT 14082</strain>
    </source>
</reference>
<dbReference type="PROSITE" id="PS00463">
    <property type="entry name" value="ZN2_CY6_FUNGAL_1"/>
    <property type="match status" value="1"/>
</dbReference>
<dbReference type="SMART" id="SM00066">
    <property type="entry name" value="GAL4"/>
    <property type="match status" value="1"/>
</dbReference>
<evidence type="ECO:0000256" key="6">
    <source>
        <dbReference type="ARBA" id="ARBA00023242"/>
    </source>
</evidence>
<protein>
    <recommendedName>
        <fullName evidence="7">Zn(2)-C6 fungal-type domain-containing protein</fullName>
    </recommendedName>
</protein>
<evidence type="ECO:0000259" key="7">
    <source>
        <dbReference type="PROSITE" id="PS50048"/>
    </source>
</evidence>
<dbReference type="PROSITE" id="PS50048">
    <property type="entry name" value="ZN2_CY6_FUNGAL_2"/>
    <property type="match status" value="1"/>
</dbReference>
<evidence type="ECO:0000256" key="3">
    <source>
        <dbReference type="ARBA" id="ARBA00023015"/>
    </source>
</evidence>
<dbReference type="CDD" id="cd12148">
    <property type="entry name" value="fungal_TF_MHR"/>
    <property type="match status" value="1"/>
</dbReference>
<name>A0A1V6TL98_9EURO</name>
<dbReference type="GO" id="GO:0006351">
    <property type="term" value="P:DNA-templated transcription"/>
    <property type="evidence" value="ECO:0007669"/>
    <property type="project" value="InterPro"/>
</dbReference>